<dbReference type="Pfam" id="PF08125">
    <property type="entry name" value="Mannitol_dh_C"/>
    <property type="match status" value="1"/>
</dbReference>
<dbReference type="InterPro" id="IPR013131">
    <property type="entry name" value="Mannitol_DH_N"/>
</dbReference>
<dbReference type="PANTHER" id="PTHR43362:SF1">
    <property type="entry name" value="MANNITOL DEHYDROGENASE 2-RELATED"/>
    <property type="match status" value="1"/>
</dbReference>
<dbReference type="InterPro" id="IPR013328">
    <property type="entry name" value="6PGD_dom2"/>
</dbReference>
<comment type="catalytic activity">
    <reaction evidence="2">
        <text>D-mannitol 1-phosphate + NAD(+) = beta-D-fructose 6-phosphate + NADH + H(+)</text>
        <dbReference type="Rhea" id="RHEA:19661"/>
        <dbReference type="ChEBI" id="CHEBI:15378"/>
        <dbReference type="ChEBI" id="CHEBI:57540"/>
        <dbReference type="ChEBI" id="CHEBI:57634"/>
        <dbReference type="ChEBI" id="CHEBI:57945"/>
        <dbReference type="ChEBI" id="CHEBI:61381"/>
        <dbReference type="EC" id="1.1.1.17"/>
    </reaction>
</comment>
<evidence type="ECO:0000259" key="3">
    <source>
        <dbReference type="Pfam" id="PF01232"/>
    </source>
</evidence>
<evidence type="ECO:0000259" key="4">
    <source>
        <dbReference type="Pfam" id="PF08125"/>
    </source>
</evidence>
<dbReference type="AlphaFoldDB" id="A0A9D1TMP8"/>
<dbReference type="Proteomes" id="UP000824162">
    <property type="component" value="Unassembled WGS sequence"/>
</dbReference>
<gene>
    <name evidence="5" type="ORF">H9900_06490</name>
</gene>
<dbReference type="InterPro" id="IPR013118">
    <property type="entry name" value="Mannitol_DH_C"/>
</dbReference>
<dbReference type="SUPFAM" id="SSF48179">
    <property type="entry name" value="6-phosphogluconate dehydrogenase C-terminal domain-like"/>
    <property type="match status" value="1"/>
</dbReference>
<dbReference type="Pfam" id="PF01232">
    <property type="entry name" value="Mannitol_dh"/>
    <property type="match status" value="1"/>
</dbReference>
<organism evidence="5 6">
    <name type="scientific">Candidatus Monoglobus merdigallinarum</name>
    <dbReference type="NCBI Taxonomy" id="2838698"/>
    <lineage>
        <taxon>Bacteria</taxon>
        <taxon>Bacillati</taxon>
        <taxon>Bacillota</taxon>
        <taxon>Clostridia</taxon>
        <taxon>Monoglobales</taxon>
        <taxon>Monoglobaceae</taxon>
        <taxon>Monoglobus</taxon>
    </lineage>
</organism>
<dbReference type="InterPro" id="IPR036291">
    <property type="entry name" value="NAD(P)-bd_dom_sf"/>
</dbReference>
<dbReference type="Gene3D" id="3.40.50.720">
    <property type="entry name" value="NAD(P)-binding Rossmann-like Domain"/>
    <property type="match status" value="1"/>
</dbReference>
<dbReference type="EMBL" id="DXIJ01000140">
    <property type="protein sequence ID" value="HIV86434.1"/>
    <property type="molecule type" value="Genomic_DNA"/>
</dbReference>
<evidence type="ECO:0000313" key="5">
    <source>
        <dbReference type="EMBL" id="HIV86434.1"/>
    </source>
</evidence>
<comment type="caution">
    <text evidence="5">The sequence shown here is derived from an EMBL/GenBank/DDBJ whole genome shotgun (WGS) entry which is preliminary data.</text>
</comment>
<sequence length="536" mass="59551">MKLTLQDLKKPNEWIKMGYEIPDFDIEKMRQQTKCDPFWIHFGAGNIFKAFQAAAVNRLLCSGQLDRGIIVAEGYDSEIIDKVFRPHDNLSVLVTLKSDGSVRREVIASVADALALDSGNTQDFGALREMFSKPSLQIASFTITEKGYSLTDSAGRILPEVQRDYEKGYYEPISYIGKVTALLYARYLSGAKPVAMVSMDNCSHNGDRLREAVLSFAGEWTKRSICEAGFYEYAGSDNVSFPCTMIDKITPRPDPKIVELLKSDGLEDIKPVVTAKNTYVAPFVNAEECEYLVIEDVFPNGRPELEKCGFIFTDRKTVDKTERMKVCTCLNPLHTALAVFGCLLGFRLISDEMKDPDLRKLVEGIGLREGLPAAADPGIIDPREFIETVINIRLPNPFMPDTPQRIASDTSQKLGVRFGETIKAYSEAKGLSVGDLRLIPLTIAGWLRYLTGIDDSGREFKLSPDPMLDELCPIVKQIGDGTPDKIKQIIKPIISNTAIFGIDLCRAGLADIICNYLHSMMQGNGSVRKTLKEVVN</sequence>
<dbReference type="Gene3D" id="1.10.1040.10">
    <property type="entry name" value="N-(1-d-carboxylethyl)-l-norvaline Dehydrogenase, domain 2"/>
    <property type="match status" value="1"/>
</dbReference>
<feature type="domain" description="Mannitol dehydrogenase C-terminal" evidence="4">
    <location>
        <begin position="318"/>
        <end position="506"/>
    </location>
</feature>
<evidence type="ECO:0000313" key="6">
    <source>
        <dbReference type="Proteomes" id="UP000824162"/>
    </source>
</evidence>
<proteinExistence type="predicted"/>
<dbReference type="PANTHER" id="PTHR43362">
    <property type="entry name" value="MANNITOL DEHYDROGENASE DSF1-RELATED"/>
    <property type="match status" value="1"/>
</dbReference>
<dbReference type="InterPro" id="IPR050988">
    <property type="entry name" value="Mannitol_DH/Oxidoreductase"/>
</dbReference>
<feature type="domain" description="Mannitol dehydrogenase N-terminal" evidence="3">
    <location>
        <begin position="40"/>
        <end position="307"/>
    </location>
</feature>
<evidence type="ECO:0000256" key="2">
    <source>
        <dbReference type="ARBA" id="ARBA00048615"/>
    </source>
</evidence>
<dbReference type="InterPro" id="IPR008927">
    <property type="entry name" value="6-PGluconate_DH-like_C_sf"/>
</dbReference>
<evidence type="ECO:0000256" key="1">
    <source>
        <dbReference type="ARBA" id="ARBA00023002"/>
    </source>
</evidence>
<keyword evidence="1" id="KW-0560">Oxidoreductase</keyword>
<reference evidence="5" key="2">
    <citation type="submission" date="2021-04" db="EMBL/GenBank/DDBJ databases">
        <authorList>
            <person name="Gilroy R."/>
        </authorList>
    </citation>
    <scope>NUCLEOTIDE SEQUENCE</scope>
    <source>
        <strain evidence="5">5790</strain>
    </source>
</reference>
<protein>
    <submittedName>
        <fullName evidence="5">Mannitol dehydrogenase family protein</fullName>
    </submittedName>
</protein>
<dbReference type="SUPFAM" id="SSF51735">
    <property type="entry name" value="NAD(P)-binding Rossmann-fold domains"/>
    <property type="match status" value="1"/>
</dbReference>
<reference evidence="5" key="1">
    <citation type="journal article" date="2021" name="PeerJ">
        <title>Extensive microbial diversity within the chicken gut microbiome revealed by metagenomics and culture.</title>
        <authorList>
            <person name="Gilroy R."/>
            <person name="Ravi A."/>
            <person name="Getino M."/>
            <person name="Pursley I."/>
            <person name="Horton D.L."/>
            <person name="Alikhan N.F."/>
            <person name="Baker D."/>
            <person name="Gharbi K."/>
            <person name="Hall N."/>
            <person name="Watson M."/>
            <person name="Adriaenssens E.M."/>
            <person name="Foster-Nyarko E."/>
            <person name="Jarju S."/>
            <person name="Secka A."/>
            <person name="Antonio M."/>
            <person name="Oren A."/>
            <person name="Chaudhuri R.R."/>
            <person name="La Ragione R."/>
            <person name="Hildebrand F."/>
            <person name="Pallen M.J."/>
        </authorList>
    </citation>
    <scope>NUCLEOTIDE SEQUENCE</scope>
    <source>
        <strain evidence="5">5790</strain>
    </source>
</reference>
<name>A0A9D1TMP8_9FIRM</name>
<dbReference type="GO" id="GO:0008926">
    <property type="term" value="F:mannitol-1-phosphate 5-dehydrogenase activity"/>
    <property type="evidence" value="ECO:0007669"/>
    <property type="project" value="UniProtKB-EC"/>
</dbReference>
<accession>A0A9D1TMP8</accession>